<dbReference type="KEGG" id="sinb:SIDU_04135"/>
<dbReference type="Proteomes" id="UP000004550">
    <property type="component" value="Chromosome"/>
</dbReference>
<sequence>MKRWLASLVRNTRASSAAEFALVLPLLLIFLLGIIDVGRLMWTWNRAEKATQMGVRYAIAADMVPNGLYSYSFVNGSTITQGDPVPESAFGGASCLINAGAVSCSCKTGATCPANLVGTSNSDQASALTAFNNIVNRMRLFMPEIGSANVTIDYDYSGLGYAGDPNGSDVSPLVKVSLKQLTFRPLLLMLFRGSITLPGFSAALTMEDGQGTVAN</sequence>
<keyword evidence="1" id="KW-0812">Transmembrane</keyword>
<accession>A0A1L5BLR8</accession>
<keyword evidence="1" id="KW-1133">Transmembrane helix</keyword>
<organism evidence="3 4">
    <name type="scientific">Sphingobium indicum (strain DSM 16412 / CCM 7286 / MTCC 6364 / B90A)</name>
    <dbReference type="NCBI Taxonomy" id="861109"/>
    <lineage>
        <taxon>Bacteria</taxon>
        <taxon>Pseudomonadati</taxon>
        <taxon>Pseudomonadota</taxon>
        <taxon>Alphaproteobacteria</taxon>
        <taxon>Sphingomonadales</taxon>
        <taxon>Sphingomonadaceae</taxon>
        <taxon>Sphingobium</taxon>
    </lineage>
</organism>
<feature type="transmembrane region" description="Helical" evidence="1">
    <location>
        <begin position="20"/>
        <end position="42"/>
    </location>
</feature>
<dbReference type="RefSeq" id="WP_007685444.1">
    <property type="nucleotide sequence ID" value="NZ_CP013070.1"/>
</dbReference>
<proteinExistence type="predicted"/>
<evidence type="ECO:0000259" key="2">
    <source>
        <dbReference type="Pfam" id="PF07811"/>
    </source>
</evidence>
<keyword evidence="1" id="KW-0472">Membrane</keyword>
<dbReference type="InterPro" id="IPR012495">
    <property type="entry name" value="TadE-like_dom"/>
</dbReference>
<dbReference type="AlphaFoldDB" id="A0A1L5BLR8"/>
<protein>
    <submittedName>
        <fullName evidence="3">Pilus assembly protein TadE</fullName>
    </submittedName>
</protein>
<gene>
    <name evidence="3" type="ORF">SIDU_04135</name>
</gene>
<evidence type="ECO:0000256" key="1">
    <source>
        <dbReference type="SAM" id="Phobius"/>
    </source>
</evidence>
<dbReference type="Pfam" id="PF07811">
    <property type="entry name" value="TadE"/>
    <property type="match status" value="1"/>
</dbReference>
<dbReference type="EMBL" id="CP013070">
    <property type="protein sequence ID" value="APL93766.1"/>
    <property type="molecule type" value="Genomic_DNA"/>
</dbReference>
<reference evidence="3 4" key="1">
    <citation type="journal article" date="2012" name="J. Bacteriol.">
        <title>Genome sequence of Sphingobium indicum B90A, a hexachlorocyclohexane-degrading bacterium.</title>
        <authorList>
            <person name="Anand S."/>
            <person name="Sangwan N."/>
            <person name="Lata P."/>
            <person name="Kaur J."/>
            <person name="Dua A."/>
            <person name="Singh A.K."/>
            <person name="Verma M."/>
            <person name="Kaur J."/>
            <person name="Khurana J.P."/>
            <person name="Khurana P."/>
            <person name="Mathur S."/>
            <person name="Lal R."/>
        </authorList>
    </citation>
    <scope>NUCLEOTIDE SEQUENCE [LARGE SCALE GENOMIC DNA]</scope>
    <source>
        <strain evidence="4">DSM 16412 / CCM 7286 / MTCC 6364 / B90A</strain>
    </source>
</reference>
<name>A0A1L5BLR8_SPHIB</name>
<evidence type="ECO:0000313" key="4">
    <source>
        <dbReference type="Proteomes" id="UP000004550"/>
    </source>
</evidence>
<feature type="domain" description="TadE-like" evidence="2">
    <location>
        <begin position="15"/>
        <end position="56"/>
    </location>
</feature>
<evidence type="ECO:0000313" key="3">
    <source>
        <dbReference type="EMBL" id="APL93766.1"/>
    </source>
</evidence>